<dbReference type="Gene3D" id="2.40.10.340">
    <property type="entry name" value="Rod shape-determining protein MreC, domain 1"/>
    <property type="match status" value="1"/>
</dbReference>
<sequence length="276" mass="31474">MNNLIRFFERYYYVFLFLILEGVAVYLISVNSYYQGSFITNIANNIAGNTFNQLDKVTHYFYLASANEELVRENARLRAEIESSYVKFTKKEFEVNDTVYKQQFTFIESKIISKSTNKRNNYFMLNKGSSSGITKDMSVIAQNGIVGVVIQVTDNFALVMSVLHQDSKVAVRNKRTMLTGTLSWEGGSYTTGQVIDMPSSIPLKKGDTIVTSGFSRNLPEGIDVGYVKSFEKDKGTGFYNIDIKFSVDYNKLEYVYVVKNFFKIEQDELEKGMKDG</sequence>
<dbReference type="EMBL" id="DXGG01000057">
    <property type="protein sequence ID" value="HIW86945.1"/>
    <property type="molecule type" value="Genomic_DNA"/>
</dbReference>
<dbReference type="NCBIfam" id="NF010532">
    <property type="entry name" value="PRK13922.9-3"/>
    <property type="match status" value="1"/>
</dbReference>
<feature type="domain" description="Rod shape-determining protein MreC beta-barrel core" evidence="6">
    <location>
        <begin position="111"/>
        <end position="259"/>
    </location>
</feature>
<dbReference type="InterPro" id="IPR055342">
    <property type="entry name" value="MreC_beta-barrel_core"/>
</dbReference>
<proteinExistence type="inferred from homology"/>
<dbReference type="AlphaFoldDB" id="A0A9D1RGC1"/>
<dbReference type="PANTHER" id="PTHR34138:SF1">
    <property type="entry name" value="CELL SHAPE-DETERMINING PROTEIN MREC"/>
    <property type="match status" value="1"/>
</dbReference>
<evidence type="ECO:0000256" key="4">
    <source>
        <dbReference type="ARBA" id="ARBA00032089"/>
    </source>
</evidence>
<reference evidence="7" key="2">
    <citation type="submission" date="2021-04" db="EMBL/GenBank/DDBJ databases">
        <authorList>
            <person name="Gilroy R."/>
        </authorList>
    </citation>
    <scope>NUCLEOTIDE SEQUENCE</scope>
    <source>
        <strain evidence="7">Gambia16-930</strain>
    </source>
</reference>
<keyword evidence="5" id="KW-0472">Membrane</keyword>
<comment type="caution">
    <text evidence="7">The sequence shown here is derived from an EMBL/GenBank/DDBJ whole genome shotgun (WGS) entry which is preliminary data.</text>
</comment>
<comment type="similarity">
    <text evidence="1">Belongs to the MreC family.</text>
</comment>
<evidence type="ECO:0000313" key="7">
    <source>
        <dbReference type="EMBL" id="HIW86945.1"/>
    </source>
</evidence>
<accession>A0A9D1RGC1</accession>
<evidence type="ECO:0000313" key="8">
    <source>
        <dbReference type="Proteomes" id="UP000824267"/>
    </source>
</evidence>
<reference evidence="7" key="1">
    <citation type="journal article" date="2021" name="PeerJ">
        <title>Extensive microbial diversity within the chicken gut microbiome revealed by metagenomics and culture.</title>
        <authorList>
            <person name="Gilroy R."/>
            <person name="Ravi A."/>
            <person name="Getino M."/>
            <person name="Pursley I."/>
            <person name="Horton D.L."/>
            <person name="Alikhan N.F."/>
            <person name="Baker D."/>
            <person name="Gharbi K."/>
            <person name="Hall N."/>
            <person name="Watson M."/>
            <person name="Adriaenssens E.M."/>
            <person name="Foster-Nyarko E."/>
            <person name="Jarju S."/>
            <person name="Secka A."/>
            <person name="Antonio M."/>
            <person name="Oren A."/>
            <person name="Chaudhuri R.R."/>
            <person name="La Ragione R."/>
            <person name="Hildebrand F."/>
            <person name="Pallen M.J."/>
        </authorList>
    </citation>
    <scope>NUCLEOTIDE SEQUENCE</scope>
    <source>
        <strain evidence="7">Gambia16-930</strain>
    </source>
</reference>
<dbReference type="InterPro" id="IPR042175">
    <property type="entry name" value="Cell/Rod_MreC_2"/>
</dbReference>
<dbReference type="PANTHER" id="PTHR34138">
    <property type="entry name" value="CELL SHAPE-DETERMINING PROTEIN MREC"/>
    <property type="match status" value="1"/>
</dbReference>
<dbReference type="Pfam" id="PF04085">
    <property type="entry name" value="MreC"/>
    <property type="match status" value="1"/>
</dbReference>
<evidence type="ECO:0000256" key="3">
    <source>
        <dbReference type="ARBA" id="ARBA00022960"/>
    </source>
</evidence>
<feature type="transmembrane region" description="Helical" evidence="5">
    <location>
        <begin position="12"/>
        <end position="34"/>
    </location>
</feature>
<evidence type="ECO:0000256" key="2">
    <source>
        <dbReference type="ARBA" id="ARBA00013855"/>
    </source>
</evidence>
<keyword evidence="5" id="KW-0812">Transmembrane</keyword>
<evidence type="ECO:0000256" key="5">
    <source>
        <dbReference type="SAM" id="Phobius"/>
    </source>
</evidence>
<gene>
    <name evidence="7" type="primary">mreC</name>
    <name evidence="7" type="ORF">IAC47_01535</name>
</gene>
<keyword evidence="3" id="KW-0133">Cell shape</keyword>
<protein>
    <recommendedName>
        <fullName evidence="2">Cell shape-determining protein MreC</fullName>
    </recommendedName>
    <alternativeName>
        <fullName evidence="4">Cell shape protein MreC</fullName>
    </alternativeName>
</protein>
<organism evidence="7 8">
    <name type="scientific">Candidatus Onthomorpha intestinigallinarum</name>
    <dbReference type="NCBI Taxonomy" id="2840880"/>
    <lineage>
        <taxon>Bacteria</taxon>
        <taxon>Pseudomonadati</taxon>
        <taxon>Bacteroidota</taxon>
        <taxon>Bacteroidia</taxon>
        <taxon>Bacteroidales</taxon>
        <taxon>Candidatus Onthomorpha</taxon>
    </lineage>
</organism>
<keyword evidence="5" id="KW-1133">Transmembrane helix</keyword>
<name>A0A9D1RGC1_9BACT</name>
<dbReference type="GO" id="GO:0005886">
    <property type="term" value="C:plasma membrane"/>
    <property type="evidence" value="ECO:0007669"/>
    <property type="project" value="TreeGrafter"/>
</dbReference>
<dbReference type="InterPro" id="IPR007221">
    <property type="entry name" value="MreC"/>
</dbReference>
<dbReference type="GO" id="GO:0008360">
    <property type="term" value="P:regulation of cell shape"/>
    <property type="evidence" value="ECO:0007669"/>
    <property type="project" value="UniProtKB-KW"/>
</dbReference>
<evidence type="ECO:0000256" key="1">
    <source>
        <dbReference type="ARBA" id="ARBA00009369"/>
    </source>
</evidence>
<dbReference type="InterPro" id="IPR042177">
    <property type="entry name" value="Cell/Rod_1"/>
</dbReference>
<dbReference type="Proteomes" id="UP000824267">
    <property type="component" value="Unassembled WGS sequence"/>
</dbReference>
<dbReference type="Gene3D" id="2.40.10.350">
    <property type="entry name" value="Rod shape-determining protein MreC, domain 2"/>
    <property type="match status" value="1"/>
</dbReference>
<evidence type="ECO:0000259" key="6">
    <source>
        <dbReference type="Pfam" id="PF04085"/>
    </source>
</evidence>